<evidence type="ECO:0000256" key="1">
    <source>
        <dbReference type="SAM" id="MobiDB-lite"/>
    </source>
</evidence>
<organism evidence="4 5">
    <name type="scientific">Pseudodesulfovibrio nedwellii</name>
    <dbReference type="NCBI Taxonomy" id="2973072"/>
    <lineage>
        <taxon>Bacteria</taxon>
        <taxon>Pseudomonadati</taxon>
        <taxon>Thermodesulfobacteriota</taxon>
        <taxon>Desulfovibrionia</taxon>
        <taxon>Desulfovibrionales</taxon>
        <taxon>Desulfovibrionaceae</taxon>
    </lineage>
</organism>
<feature type="region of interest" description="Disordered" evidence="1">
    <location>
        <begin position="276"/>
        <end position="324"/>
    </location>
</feature>
<evidence type="ECO:0000256" key="2">
    <source>
        <dbReference type="SAM" id="SignalP"/>
    </source>
</evidence>
<feature type="domain" description="Peptidoglycan binding-like" evidence="3">
    <location>
        <begin position="336"/>
        <end position="370"/>
    </location>
</feature>
<gene>
    <name evidence="4" type="ORF">SYK_27320</name>
</gene>
<proteinExistence type="predicted"/>
<dbReference type="SUPFAM" id="SSF47090">
    <property type="entry name" value="PGBD-like"/>
    <property type="match status" value="1"/>
</dbReference>
<keyword evidence="5" id="KW-1185">Reference proteome</keyword>
<dbReference type="EMBL" id="AP026709">
    <property type="protein sequence ID" value="BDQ38372.1"/>
    <property type="molecule type" value="Genomic_DNA"/>
</dbReference>
<dbReference type="RefSeq" id="WP_281760869.1">
    <property type="nucleotide sequence ID" value="NZ_AP026709.1"/>
</dbReference>
<dbReference type="InterPro" id="IPR036365">
    <property type="entry name" value="PGBD-like_sf"/>
</dbReference>
<dbReference type="Gene3D" id="1.10.101.10">
    <property type="entry name" value="PGBD-like superfamily/PGBD"/>
    <property type="match status" value="1"/>
</dbReference>
<dbReference type="InterPro" id="IPR036366">
    <property type="entry name" value="PGBDSf"/>
</dbReference>
<evidence type="ECO:0000259" key="3">
    <source>
        <dbReference type="Pfam" id="PF01471"/>
    </source>
</evidence>
<protein>
    <recommendedName>
        <fullName evidence="3">Peptidoglycan binding-like domain-containing protein</fullName>
    </recommendedName>
</protein>
<feature type="chain" id="PRO_5047161383" description="Peptidoglycan binding-like domain-containing protein" evidence="2">
    <location>
        <begin position="23"/>
        <end position="395"/>
    </location>
</feature>
<dbReference type="Proteomes" id="UP001317742">
    <property type="component" value="Chromosome"/>
</dbReference>
<name>A0ABM8B3I4_9BACT</name>
<evidence type="ECO:0000313" key="4">
    <source>
        <dbReference type="EMBL" id="BDQ38372.1"/>
    </source>
</evidence>
<sequence length="395" mass="43760">MKKIILTLSFLICLTTASPVMGQDVEWPPDALAVSYAVAAKLTNQQGPSSVSFAPGADAYMEGLNNGYFYNFKHGGAIPVIGQNYGIGDNYAADVAGVIHLFDSNERIATLQYLAQYTVQKDKISITQCLAATSSPSKMTLEVYMIPYETFLQAVPIESRGDWGAVYHAAKTYGFNPQRDQAKIDKYLVMTFVKNRLPADAKFEVIMSDRKKAQWQRDNLAKKQESYLDYDGWRVHMFAAKFNPSSLRDRFYNNYYYTPGSGIAQDLRERNHVARYNSKPSASGPSAPIKSAVAPPVPTSTPRPQTAYAPTPTPQTGSGEGPYGRGTAFLNPVFPEDVKAMQVRLRDLGYYKGKIDQNWGPITRQALDNFAVKYGFPKGQWSLGLQKALFKGTGL</sequence>
<dbReference type="InterPro" id="IPR002477">
    <property type="entry name" value="Peptidoglycan-bd-like"/>
</dbReference>
<keyword evidence="2" id="KW-0732">Signal</keyword>
<accession>A0ABM8B3I4</accession>
<feature type="compositionally biased region" description="Low complexity" evidence="1">
    <location>
        <begin position="302"/>
        <end position="316"/>
    </location>
</feature>
<dbReference type="Pfam" id="PF01471">
    <property type="entry name" value="PG_binding_1"/>
    <property type="match status" value="1"/>
</dbReference>
<feature type="signal peptide" evidence="2">
    <location>
        <begin position="1"/>
        <end position="22"/>
    </location>
</feature>
<reference evidence="4 5" key="1">
    <citation type="submission" date="2022-08" db="EMBL/GenBank/DDBJ databases">
        <title>Genome Sequence of the sulphate-reducing bacterium, Pseudodesulfovibrio sp. SYK.</title>
        <authorList>
            <person name="Kondo R."/>
            <person name="Kataoka T."/>
        </authorList>
    </citation>
    <scope>NUCLEOTIDE SEQUENCE [LARGE SCALE GENOMIC DNA]</scope>
    <source>
        <strain evidence="4 5">SYK</strain>
    </source>
</reference>
<evidence type="ECO:0000313" key="5">
    <source>
        <dbReference type="Proteomes" id="UP001317742"/>
    </source>
</evidence>